<organism evidence="1 2">
    <name type="scientific">Polarella glacialis</name>
    <name type="common">Dinoflagellate</name>
    <dbReference type="NCBI Taxonomy" id="89957"/>
    <lineage>
        <taxon>Eukaryota</taxon>
        <taxon>Sar</taxon>
        <taxon>Alveolata</taxon>
        <taxon>Dinophyceae</taxon>
        <taxon>Suessiales</taxon>
        <taxon>Suessiaceae</taxon>
        <taxon>Polarella</taxon>
    </lineage>
</organism>
<dbReference type="Proteomes" id="UP000654075">
    <property type="component" value="Unassembled WGS sequence"/>
</dbReference>
<name>A0A813FQI3_POLGL</name>
<gene>
    <name evidence="1" type="ORF">PGLA1383_LOCUS34038</name>
</gene>
<sequence>LILSSVRFQIQASKGSLEIEKGEAITERFAGFLPGALIEAFGRPFARVQLSSSAARRADPALQAWFLLHLAVVEWLPQHELSSMPALFIAYACLLSVVRISPQAGLHHLHVGRADMWQVLSRRLHSCIGRSVEDIDEGGPASWSS</sequence>
<dbReference type="EMBL" id="CAJNNV010025853">
    <property type="protein sequence ID" value="CAE8616343.1"/>
    <property type="molecule type" value="Genomic_DNA"/>
</dbReference>
<comment type="caution">
    <text evidence="1">The sequence shown here is derived from an EMBL/GenBank/DDBJ whole genome shotgun (WGS) entry which is preliminary data.</text>
</comment>
<dbReference type="AlphaFoldDB" id="A0A813FQI3"/>
<protein>
    <submittedName>
        <fullName evidence="1">Uncharacterized protein</fullName>
    </submittedName>
</protein>
<accession>A0A813FQI3</accession>
<keyword evidence="2" id="KW-1185">Reference proteome</keyword>
<evidence type="ECO:0000313" key="1">
    <source>
        <dbReference type="EMBL" id="CAE8616343.1"/>
    </source>
</evidence>
<evidence type="ECO:0000313" key="2">
    <source>
        <dbReference type="Proteomes" id="UP000654075"/>
    </source>
</evidence>
<feature type="non-terminal residue" evidence="1">
    <location>
        <position position="1"/>
    </location>
</feature>
<reference evidence="1" key="1">
    <citation type="submission" date="2021-02" db="EMBL/GenBank/DDBJ databases">
        <authorList>
            <person name="Dougan E. K."/>
            <person name="Rhodes N."/>
            <person name="Thang M."/>
            <person name="Chan C."/>
        </authorList>
    </citation>
    <scope>NUCLEOTIDE SEQUENCE</scope>
</reference>
<proteinExistence type="predicted"/>